<organism evidence="1 2">
    <name type="scientific">Acinetobacter brisouii CIP 110357</name>
    <dbReference type="NCBI Taxonomy" id="1341683"/>
    <lineage>
        <taxon>Bacteria</taxon>
        <taxon>Pseudomonadati</taxon>
        <taxon>Pseudomonadota</taxon>
        <taxon>Gammaproteobacteria</taxon>
        <taxon>Moraxellales</taxon>
        <taxon>Moraxellaceae</taxon>
        <taxon>Acinetobacter</taxon>
    </lineage>
</organism>
<dbReference type="AlphaFoldDB" id="V2TZV0"/>
<gene>
    <name evidence="1" type="ORF">P255_02975</name>
</gene>
<name>V2TZV0_9GAMM</name>
<dbReference type="PATRIC" id="fig|1341683.3.peg.2936"/>
<keyword evidence="2" id="KW-1185">Reference proteome</keyword>
<accession>V2TZV0</accession>
<proteinExistence type="predicted"/>
<evidence type="ECO:0000313" key="2">
    <source>
        <dbReference type="Proteomes" id="UP000018418"/>
    </source>
</evidence>
<dbReference type="Proteomes" id="UP000018418">
    <property type="component" value="Unassembled WGS sequence"/>
</dbReference>
<dbReference type="RefSeq" id="WP_004904489.1">
    <property type="nucleotide sequence ID" value="NZ_BBTI01000016.1"/>
</dbReference>
<dbReference type="EMBL" id="AYEU01000015">
    <property type="protein sequence ID" value="ESK47493.1"/>
    <property type="molecule type" value="Genomic_DNA"/>
</dbReference>
<reference evidence="1 2" key="1">
    <citation type="submission" date="2013-10" db="EMBL/GenBank/DDBJ databases">
        <title>The Genome Sequence of Acinetobacter brisouii CIP 110357.</title>
        <authorList>
            <consortium name="The Broad Institute Genomics Platform"/>
            <consortium name="The Broad Institute Genome Sequencing Center for Infectious Disease"/>
            <person name="Cerqueira G."/>
            <person name="Feldgarden M."/>
            <person name="Courvalin P."/>
            <person name="Grillot-Courvalin C."/>
            <person name="Clermont D."/>
            <person name="Rocha E."/>
            <person name="Yoon E.-J."/>
            <person name="Nemec A."/>
            <person name="Young S.K."/>
            <person name="Zeng Q."/>
            <person name="Gargeya S."/>
            <person name="Fitzgerald M."/>
            <person name="Abouelleil A."/>
            <person name="Alvarado L."/>
            <person name="Berlin A.M."/>
            <person name="Chapman S.B."/>
            <person name="Gainer-Dewar J."/>
            <person name="Goldberg J."/>
            <person name="Gnerre S."/>
            <person name="Griggs A."/>
            <person name="Gujja S."/>
            <person name="Hansen M."/>
            <person name="Howarth C."/>
            <person name="Imamovic A."/>
            <person name="Ireland A."/>
            <person name="Larimer J."/>
            <person name="McCowan C."/>
            <person name="Murphy C."/>
            <person name="Pearson M."/>
            <person name="Poon T.W."/>
            <person name="Priest M."/>
            <person name="Roberts A."/>
            <person name="Saif S."/>
            <person name="Shea T."/>
            <person name="Sykes S."/>
            <person name="Wortman J."/>
            <person name="Nusbaum C."/>
            <person name="Birren B."/>
        </authorList>
    </citation>
    <scope>NUCLEOTIDE SEQUENCE [LARGE SCALE GENOMIC DNA]</scope>
    <source>
        <strain evidence="1 2">CIP 110357</strain>
    </source>
</reference>
<protein>
    <submittedName>
        <fullName evidence="1">Uncharacterized protein</fullName>
    </submittedName>
</protein>
<evidence type="ECO:0000313" key="1">
    <source>
        <dbReference type="EMBL" id="ESK47493.1"/>
    </source>
</evidence>
<sequence length="169" mass="19042">MLEGITAGDFIVLDLGSGYVKVISVKSDQKKPDMVQLELEASSGSWGQWYFLDGKSEDARQTNGEIGFTPFDIVQVVKEGHLYALDAVIVSTPVDQELLDKFKESISNPSKKRLGVNVHVQKEKIINGCYNFSEKLQLMEFLQRTYQYKSSNEVNNLSQKKLFALIKSI</sequence>
<comment type="caution">
    <text evidence="1">The sequence shown here is derived from an EMBL/GenBank/DDBJ whole genome shotgun (WGS) entry which is preliminary data.</text>
</comment>
<dbReference type="HOGENOM" id="CLU_1575080_0_0_6"/>